<accession>A0A6A6V338</accession>
<evidence type="ECO:0000313" key="2">
    <source>
        <dbReference type="EMBL" id="KAF2744895.1"/>
    </source>
</evidence>
<keyword evidence="1" id="KW-0732">Signal</keyword>
<evidence type="ECO:0000256" key="1">
    <source>
        <dbReference type="SAM" id="SignalP"/>
    </source>
</evidence>
<proteinExistence type="predicted"/>
<dbReference type="Proteomes" id="UP000799440">
    <property type="component" value="Unassembled WGS sequence"/>
</dbReference>
<feature type="signal peptide" evidence="1">
    <location>
        <begin position="1"/>
        <end position="19"/>
    </location>
</feature>
<name>A0A6A6V338_9PLEO</name>
<sequence length="103" mass="11267">MKTALIITLIAPPTSIASARLFVVFEHNNFNWDRDGGFWVENRVDSNCWDIGEHGRKTSSISVGGDPGCTTFYNQRGCIGGQWVFTSSAGTVPAFLNDNILVV</sequence>
<reference evidence="2" key="1">
    <citation type="journal article" date="2020" name="Stud. Mycol.">
        <title>101 Dothideomycetes genomes: a test case for predicting lifestyles and emergence of pathogens.</title>
        <authorList>
            <person name="Haridas S."/>
            <person name="Albert R."/>
            <person name="Binder M."/>
            <person name="Bloem J."/>
            <person name="Labutti K."/>
            <person name="Salamov A."/>
            <person name="Andreopoulos B."/>
            <person name="Baker S."/>
            <person name="Barry K."/>
            <person name="Bills G."/>
            <person name="Bluhm B."/>
            <person name="Cannon C."/>
            <person name="Castanera R."/>
            <person name="Culley D."/>
            <person name="Daum C."/>
            <person name="Ezra D."/>
            <person name="Gonzalez J."/>
            <person name="Henrissat B."/>
            <person name="Kuo A."/>
            <person name="Liang C."/>
            <person name="Lipzen A."/>
            <person name="Lutzoni F."/>
            <person name="Magnuson J."/>
            <person name="Mondo S."/>
            <person name="Nolan M."/>
            <person name="Ohm R."/>
            <person name="Pangilinan J."/>
            <person name="Park H.-J."/>
            <person name="Ramirez L."/>
            <person name="Alfaro M."/>
            <person name="Sun H."/>
            <person name="Tritt A."/>
            <person name="Yoshinaga Y."/>
            <person name="Zwiers L.-H."/>
            <person name="Turgeon B."/>
            <person name="Goodwin S."/>
            <person name="Spatafora J."/>
            <person name="Crous P."/>
            <person name="Grigoriev I."/>
        </authorList>
    </citation>
    <scope>NUCLEOTIDE SEQUENCE</scope>
    <source>
        <strain evidence="2">CBS 119925</strain>
    </source>
</reference>
<dbReference type="OrthoDB" id="4789728at2759"/>
<organism evidence="2 3">
    <name type="scientific">Sporormia fimetaria CBS 119925</name>
    <dbReference type="NCBI Taxonomy" id="1340428"/>
    <lineage>
        <taxon>Eukaryota</taxon>
        <taxon>Fungi</taxon>
        <taxon>Dikarya</taxon>
        <taxon>Ascomycota</taxon>
        <taxon>Pezizomycotina</taxon>
        <taxon>Dothideomycetes</taxon>
        <taxon>Pleosporomycetidae</taxon>
        <taxon>Pleosporales</taxon>
        <taxon>Sporormiaceae</taxon>
        <taxon>Sporormia</taxon>
    </lineage>
</organism>
<gene>
    <name evidence="2" type="ORF">M011DRAFT_460400</name>
</gene>
<dbReference type="AlphaFoldDB" id="A0A6A6V338"/>
<keyword evidence="3" id="KW-1185">Reference proteome</keyword>
<dbReference type="Gene3D" id="2.60.20.10">
    <property type="entry name" value="Crystallins"/>
    <property type="match status" value="1"/>
</dbReference>
<evidence type="ECO:0000313" key="3">
    <source>
        <dbReference type="Proteomes" id="UP000799440"/>
    </source>
</evidence>
<dbReference type="EMBL" id="MU006585">
    <property type="protein sequence ID" value="KAF2744895.1"/>
    <property type="molecule type" value="Genomic_DNA"/>
</dbReference>
<feature type="chain" id="PRO_5025490656" evidence="1">
    <location>
        <begin position="20"/>
        <end position="103"/>
    </location>
</feature>
<protein>
    <submittedName>
        <fullName evidence="2">Uncharacterized protein</fullName>
    </submittedName>
</protein>